<dbReference type="Proteomes" id="UP000799750">
    <property type="component" value="Unassembled WGS sequence"/>
</dbReference>
<name>A0A6A6QZU0_9PEZI</name>
<evidence type="ECO:0008006" key="4">
    <source>
        <dbReference type="Google" id="ProtNLM"/>
    </source>
</evidence>
<evidence type="ECO:0000313" key="2">
    <source>
        <dbReference type="EMBL" id="KAF2497622.1"/>
    </source>
</evidence>
<accession>A0A6A6QZU0</accession>
<proteinExistence type="predicted"/>
<feature type="region of interest" description="Disordered" evidence="1">
    <location>
        <begin position="1"/>
        <end position="69"/>
    </location>
</feature>
<feature type="compositionally biased region" description="Polar residues" evidence="1">
    <location>
        <begin position="1"/>
        <end position="24"/>
    </location>
</feature>
<dbReference type="OrthoDB" id="5275938at2759"/>
<evidence type="ECO:0000256" key="1">
    <source>
        <dbReference type="SAM" id="MobiDB-lite"/>
    </source>
</evidence>
<sequence>MADSFSITTSTPSNNTHPQSTSTRPVAKPQGRPSTHLQFAPMPPLPKLTSATEGGKKRSISALHGSHNGAVSIPDRQAKALKKGPGAIPASASGPGFLERYIWGCSSAPRDVVNKIELDTQGDLWLLIRAAPNQADNFIGVRVASTFLRMASTVWAEQLQKNKKLEDMKLEAEDDDPEALLFVLRAIHLRATELPKQLTFDEVVKVAVVCAKYDAVATVNWKLFIRDRIDNFAKAAGTSKDFEDGTDAPLLKWYLAPGKEEWAFVAWTFGFASDFITLAKYLIRTGRTDGKGNLLNSKGHEMNGNFPPGMIGMHIPSTSPDSSIAKLKHRLHAPSSVSNYVPTS</sequence>
<protein>
    <recommendedName>
        <fullName evidence="4">BTB domain-containing protein</fullName>
    </recommendedName>
</protein>
<gene>
    <name evidence="2" type="ORF">BU16DRAFT_319884</name>
</gene>
<organism evidence="2 3">
    <name type="scientific">Lophium mytilinum</name>
    <dbReference type="NCBI Taxonomy" id="390894"/>
    <lineage>
        <taxon>Eukaryota</taxon>
        <taxon>Fungi</taxon>
        <taxon>Dikarya</taxon>
        <taxon>Ascomycota</taxon>
        <taxon>Pezizomycotina</taxon>
        <taxon>Dothideomycetes</taxon>
        <taxon>Pleosporomycetidae</taxon>
        <taxon>Mytilinidiales</taxon>
        <taxon>Mytilinidiaceae</taxon>
        <taxon>Lophium</taxon>
    </lineage>
</organism>
<evidence type="ECO:0000313" key="3">
    <source>
        <dbReference type="Proteomes" id="UP000799750"/>
    </source>
</evidence>
<dbReference type="EMBL" id="MU004186">
    <property type="protein sequence ID" value="KAF2497622.1"/>
    <property type="molecule type" value="Genomic_DNA"/>
</dbReference>
<reference evidence="2" key="1">
    <citation type="journal article" date="2020" name="Stud. Mycol.">
        <title>101 Dothideomycetes genomes: a test case for predicting lifestyles and emergence of pathogens.</title>
        <authorList>
            <person name="Haridas S."/>
            <person name="Albert R."/>
            <person name="Binder M."/>
            <person name="Bloem J."/>
            <person name="Labutti K."/>
            <person name="Salamov A."/>
            <person name="Andreopoulos B."/>
            <person name="Baker S."/>
            <person name="Barry K."/>
            <person name="Bills G."/>
            <person name="Bluhm B."/>
            <person name="Cannon C."/>
            <person name="Castanera R."/>
            <person name="Culley D."/>
            <person name="Daum C."/>
            <person name="Ezra D."/>
            <person name="Gonzalez J."/>
            <person name="Henrissat B."/>
            <person name="Kuo A."/>
            <person name="Liang C."/>
            <person name="Lipzen A."/>
            <person name="Lutzoni F."/>
            <person name="Magnuson J."/>
            <person name="Mondo S."/>
            <person name="Nolan M."/>
            <person name="Ohm R."/>
            <person name="Pangilinan J."/>
            <person name="Park H.-J."/>
            <person name="Ramirez L."/>
            <person name="Alfaro M."/>
            <person name="Sun H."/>
            <person name="Tritt A."/>
            <person name="Yoshinaga Y."/>
            <person name="Zwiers L.-H."/>
            <person name="Turgeon B."/>
            <person name="Goodwin S."/>
            <person name="Spatafora J."/>
            <person name="Crous P."/>
            <person name="Grigoriev I."/>
        </authorList>
    </citation>
    <scope>NUCLEOTIDE SEQUENCE</scope>
    <source>
        <strain evidence="2">CBS 269.34</strain>
    </source>
</reference>
<keyword evidence="3" id="KW-1185">Reference proteome</keyword>
<dbReference type="AlphaFoldDB" id="A0A6A6QZU0"/>